<gene>
    <name evidence="13" type="ORF">SAMN02746009_01222</name>
</gene>
<dbReference type="InterPro" id="IPR004387">
    <property type="entry name" value="Pept_M50_Zn"/>
</dbReference>
<protein>
    <recommendedName>
        <fullName evidence="11">Zinc metalloprotease</fullName>
        <ecNumber evidence="11">3.4.24.-</ecNumber>
    </recommendedName>
</protein>
<comment type="cofactor">
    <cofactor evidence="1 11">
        <name>Zn(2+)</name>
        <dbReference type="ChEBI" id="CHEBI:29105"/>
    </cofactor>
</comment>
<keyword evidence="7 11" id="KW-0862">Zinc</keyword>
<feature type="transmembrane region" description="Helical" evidence="11">
    <location>
        <begin position="106"/>
        <end position="129"/>
    </location>
</feature>
<evidence type="ECO:0000256" key="2">
    <source>
        <dbReference type="ARBA" id="ARBA00004141"/>
    </source>
</evidence>
<feature type="transmembrane region" description="Helical" evidence="11">
    <location>
        <begin position="34"/>
        <end position="53"/>
    </location>
</feature>
<accession>A0A1M6TTY2</accession>
<evidence type="ECO:0000313" key="13">
    <source>
        <dbReference type="EMBL" id="SHK60350.1"/>
    </source>
</evidence>
<feature type="transmembrane region" description="Helical" evidence="11">
    <location>
        <begin position="419"/>
        <end position="438"/>
    </location>
</feature>
<evidence type="ECO:0000256" key="3">
    <source>
        <dbReference type="ARBA" id="ARBA00007931"/>
    </source>
</evidence>
<evidence type="ECO:0000256" key="1">
    <source>
        <dbReference type="ARBA" id="ARBA00001947"/>
    </source>
</evidence>
<keyword evidence="5 11" id="KW-0812">Transmembrane</keyword>
<keyword evidence="8 11" id="KW-1133">Transmembrane helix</keyword>
<evidence type="ECO:0000256" key="7">
    <source>
        <dbReference type="ARBA" id="ARBA00022833"/>
    </source>
</evidence>
<keyword evidence="6 11" id="KW-0378">Hydrolase</keyword>
<dbReference type="SMART" id="SM00228">
    <property type="entry name" value="PDZ"/>
    <property type="match status" value="1"/>
</dbReference>
<dbReference type="InterPro" id="IPR036034">
    <property type="entry name" value="PDZ_sf"/>
</dbReference>
<keyword evidence="14" id="KW-1185">Reference proteome</keyword>
<dbReference type="EMBL" id="FRAS01000004">
    <property type="protein sequence ID" value="SHK60350.1"/>
    <property type="molecule type" value="Genomic_DNA"/>
</dbReference>
<evidence type="ECO:0000256" key="6">
    <source>
        <dbReference type="ARBA" id="ARBA00022801"/>
    </source>
</evidence>
<dbReference type="GO" id="GO:0004222">
    <property type="term" value="F:metalloendopeptidase activity"/>
    <property type="evidence" value="ECO:0007669"/>
    <property type="project" value="InterPro"/>
</dbReference>
<dbReference type="SUPFAM" id="SSF50156">
    <property type="entry name" value="PDZ domain-like"/>
    <property type="match status" value="2"/>
</dbReference>
<dbReference type="GO" id="GO:0046872">
    <property type="term" value="F:metal ion binding"/>
    <property type="evidence" value="ECO:0007669"/>
    <property type="project" value="UniProtKB-KW"/>
</dbReference>
<dbReference type="PANTHER" id="PTHR42837">
    <property type="entry name" value="REGULATOR OF SIGMA-E PROTEASE RSEP"/>
    <property type="match status" value="1"/>
</dbReference>
<dbReference type="InterPro" id="IPR041489">
    <property type="entry name" value="PDZ_6"/>
</dbReference>
<feature type="domain" description="PDZ" evidence="12">
    <location>
        <begin position="227"/>
        <end position="281"/>
    </location>
</feature>
<dbReference type="PROSITE" id="PS50106">
    <property type="entry name" value="PDZ"/>
    <property type="match status" value="1"/>
</dbReference>
<evidence type="ECO:0000256" key="4">
    <source>
        <dbReference type="ARBA" id="ARBA00022670"/>
    </source>
</evidence>
<dbReference type="GO" id="GO:0016020">
    <property type="term" value="C:membrane"/>
    <property type="evidence" value="ECO:0007669"/>
    <property type="project" value="UniProtKB-SubCell"/>
</dbReference>
<dbReference type="Proteomes" id="UP000183947">
    <property type="component" value="Unassembled WGS sequence"/>
</dbReference>
<keyword evidence="10 11" id="KW-0472">Membrane</keyword>
<evidence type="ECO:0000313" key="14">
    <source>
        <dbReference type="Proteomes" id="UP000183947"/>
    </source>
</evidence>
<keyword evidence="9 11" id="KW-0482">Metalloprotease</keyword>
<dbReference type="Pfam" id="PF02163">
    <property type="entry name" value="Peptidase_M50"/>
    <property type="match status" value="1"/>
</dbReference>
<dbReference type="CDD" id="cd23081">
    <property type="entry name" value="cpPDZ_EcRseP-like"/>
    <property type="match status" value="1"/>
</dbReference>
<dbReference type="Gene3D" id="2.30.42.10">
    <property type="match status" value="2"/>
</dbReference>
<evidence type="ECO:0000256" key="9">
    <source>
        <dbReference type="ARBA" id="ARBA00023049"/>
    </source>
</evidence>
<organism evidence="13 14">
    <name type="scientific">Hymenobacter psychrotolerans DSM 18569</name>
    <dbReference type="NCBI Taxonomy" id="1121959"/>
    <lineage>
        <taxon>Bacteria</taxon>
        <taxon>Pseudomonadati</taxon>
        <taxon>Bacteroidota</taxon>
        <taxon>Cytophagia</taxon>
        <taxon>Cytophagales</taxon>
        <taxon>Hymenobacteraceae</taxon>
        <taxon>Hymenobacter</taxon>
    </lineage>
</organism>
<keyword evidence="4 13" id="KW-0645">Protease</keyword>
<dbReference type="CDD" id="cd06163">
    <property type="entry name" value="S2P-M50_PDZ_RseP-like"/>
    <property type="match status" value="1"/>
</dbReference>
<dbReference type="Pfam" id="PF17820">
    <property type="entry name" value="PDZ_6"/>
    <property type="match status" value="1"/>
</dbReference>
<sequence length="443" mass="49241">MAGQMLLGLSILVGIHEFGHFAAAKYFKIRVDKFYIFFDFLFPMPGVLNFALLKKKIGETEYGLGWFPLGGYVAIHGMIDETQDADSLAAEPQPNEFRAKPAWQRLIVMLGGVIMNVITGIVIFTMLTYTQGESYLPASEVRYGILPNKLGEEIGFRTGDKIVKINGRPFTEFNDVYDPEVMMGSNSYYTVERQGQLVDVPVPANFIDRLSEQGQQRFVLPRNPFAVKSVNAGSPAEKGGLLPDDRIVQLNAKKVEFFPEFQNELLANAGKPVKLVVERGGELKTLAITVDDDGKLGFFPKSLLRESVRHYSFAQSIPVGTSKAFGVITNQITAFGKIFKGEASFRKSVGGPLEIAQQYGPTWDWVWFWTMTGLLSMVLAFMNLLPIPALDGGHVVFLLYEMIAGRKPSDKFLENAQKVGMMLLLSLMAFVIIINPLLKKLGI</sequence>
<reference evidence="14" key="1">
    <citation type="submission" date="2016-11" db="EMBL/GenBank/DDBJ databases">
        <authorList>
            <person name="Varghese N."/>
            <person name="Submissions S."/>
        </authorList>
    </citation>
    <scope>NUCLEOTIDE SEQUENCE [LARGE SCALE GENOMIC DNA]</scope>
    <source>
        <strain evidence="14">DSM 18569</strain>
    </source>
</reference>
<proteinExistence type="inferred from homology"/>
<comment type="subcellular location">
    <subcellularLocation>
        <location evidence="2">Membrane</location>
        <topology evidence="2">Multi-pass membrane protein</topology>
    </subcellularLocation>
</comment>
<dbReference type="EC" id="3.4.24.-" evidence="11"/>
<evidence type="ECO:0000256" key="5">
    <source>
        <dbReference type="ARBA" id="ARBA00022692"/>
    </source>
</evidence>
<feature type="transmembrane region" description="Helical" evidence="11">
    <location>
        <begin position="366"/>
        <end position="399"/>
    </location>
</feature>
<evidence type="ECO:0000256" key="11">
    <source>
        <dbReference type="RuleBase" id="RU362031"/>
    </source>
</evidence>
<dbReference type="NCBIfam" id="TIGR00054">
    <property type="entry name" value="RIP metalloprotease RseP"/>
    <property type="match status" value="1"/>
</dbReference>
<comment type="similarity">
    <text evidence="3 11">Belongs to the peptidase M50B family.</text>
</comment>
<evidence type="ECO:0000256" key="10">
    <source>
        <dbReference type="ARBA" id="ARBA00023136"/>
    </source>
</evidence>
<evidence type="ECO:0000256" key="8">
    <source>
        <dbReference type="ARBA" id="ARBA00022989"/>
    </source>
</evidence>
<dbReference type="InterPro" id="IPR008915">
    <property type="entry name" value="Peptidase_M50"/>
</dbReference>
<dbReference type="AlphaFoldDB" id="A0A1M6TTY2"/>
<name>A0A1M6TTY2_9BACT</name>
<dbReference type="STRING" id="1121959.SAMN02746009_01222"/>
<keyword evidence="11" id="KW-0479">Metal-binding</keyword>
<evidence type="ECO:0000259" key="12">
    <source>
        <dbReference type="PROSITE" id="PS50106"/>
    </source>
</evidence>
<dbReference type="PANTHER" id="PTHR42837:SF2">
    <property type="entry name" value="MEMBRANE METALLOPROTEASE ARASP2, CHLOROPLASTIC-RELATED"/>
    <property type="match status" value="1"/>
</dbReference>
<dbReference type="InterPro" id="IPR001478">
    <property type="entry name" value="PDZ"/>
</dbReference>
<dbReference type="GO" id="GO:0006508">
    <property type="term" value="P:proteolysis"/>
    <property type="evidence" value="ECO:0007669"/>
    <property type="project" value="UniProtKB-KW"/>
</dbReference>